<dbReference type="AlphaFoldDB" id="A0A816NCR1"/>
<evidence type="ECO:0000313" key="2">
    <source>
        <dbReference type="EMBL" id="CAF2031063.1"/>
    </source>
</evidence>
<name>A0A816NCR1_BRANA</name>
<keyword evidence="1" id="KW-1133">Transmembrane helix</keyword>
<dbReference type="Proteomes" id="UP001295469">
    <property type="component" value="Chromosome C07"/>
</dbReference>
<keyword evidence="1" id="KW-0812">Transmembrane</keyword>
<evidence type="ECO:0000256" key="1">
    <source>
        <dbReference type="SAM" id="Phobius"/>
    </source>
</evidence>
<organism evidence="2">
    <name type="scientific">Brassica napus</name>
    <name type="common">Rape</name>
    <dbReference type="NCBI Taxonomy" id="3708"/>
    <lineage>
        <taxon>Eukaryota</taxon>
        <taxon>Viridiplantae</taxon>
        <taxon>Streptophyta</taxon>
        <taxon>Embryophyta</taxon>
        <taxon>Tracheophyta</taxon>
        <taxon>Spermatophyta</taxon>
        <taxon>Magnoliopsida</taxon>
        <taxon>eudicotyledons</taxon>
        <taxon>Gunneridae</taxon>
        <taxon>Pentapetalae</taxon>
        <taxon>rosids</taxon>
        <taxon>malvids</taxon>
        <taxon>Brassicales</taxon>
        <taxon>Brassicaceae</taxon>
        <taxon>Brassiceae</taxon>
        <taxon>Brassica</taxon>
    </lineage>
</organism>
<keyword evidence="1" id="KW-0472">Membrane</keyword>
<protein>
    <submittedName>
        <fullName evidence="2">(rape) hypothetical protein</fullName>
    </submittedName>
</protein>
<gene>
    <name evidence="2" type="ORF">DARMORV10_C07P58740.1</name>
</gene>
<feature type="transmembrane region" description="Helical" evidence="1">
    <location>
        <begin position="6"/>
        <end position="26"/>
    </location>
</feature>
<reference evidence="2" key="1">
    <citation type="submission" date="2021-01" db="EMBL/GenBank/DDBJ databases">
        <authorList>
            <consortium name="Genoscope - CEA"/>
            <person name="William W."/>
        </authorList>
    </citation>
    <scope>NUCLEOTIDE SEQUENCE</scope>
</reference>
<proteinExistence type="predicted"/>
<accession>A0A816NCR1</accession>
<dbReference type="EMBL" id="HG994371">
    <property type="protein sequence ID" value="CAF2031063.1"/>
    <property type="molecule type" value="Genomic_DNA"/>
</dbReference>
<sequence length="49" mass="5675">MIYDFKWWSCATGEAAVSFIVAGLWLKLRTFPAKLRHVFVSHGWSFLLS</sequence>